<dbReference type="GO" id="GO:0016746">
    <property type="term" value="F:acyltransferase activity"/>
    <property type="evidence" value="ECO:0007669"/>
    <property type="project" value="UniProtKB-KW"/>
</dbReference>
<dbReference type="InterPro" id="IPR023213">
    <property type="entry name" value="CAT-like_dom_sf"/>
</dbReference>
<dbReference type="InterPro" id="IPR042231">
    <property type="entry name" value="Cho/carn_acyl_trans_2"/>
</dbReference>
<organism evidence="6 7">
    <name type="scientific">Dentipellis fragilis</name>
    <dbReference type="NCBI Taxonomy" id="205917"/>
    <lineage>
        <taxon>Eukaryota</taxon>
        <taxon>Fungi</taxon>
        <taxon>Dikarya</taxon>
        <taxon>Basidiomycota</taxon>
        <taxon>Agaricomycotina</taxon>
        <taxon>Agaricomycetes</taxon>
        <taxon>Russulales</taxon>
        <taxon>Hericiaceae</taxon>
        <taxon>Dentipellis</taxon>
    </lineage>
</organism>
<evidence type="ECO:0000256" key="2">
    <source>
        <dbReference type="ARBA" id="ARBA00022679"/>
    </source>
</evidence>
<comment type="similarity">
    <text evidence="1">Belongs to the carnitine/choline acetyltransferase family.</text>
</comment>
<dbReference type="PANTHER" id="PTHR22589">
    <property type="entry name" value="CARNITINE O-ACYLTRANSFERASE"/>
    <property type="match status" value="1"/>
</dbReference>
<evidence type="ECO:0000256" key="1">
    <source>
        <dbReference type="ARBA" id="ARBA00005232"/>
    </source>
</evidence>
<dbReference type="Gene3D" id="3.30.559.10">
    <property type="entry name" value="Chloramphenicol acetyltransferase-like domain"/>
    <property type="match status" value="1"/>
</dbReference>
<dbReference type="AlphaFoldDB" id="A0A4Y9Y348"/>
<dbReference type="STRING" id="205917.A0A4Y9Y348"/>
<dbReference type="PANTHER" id="PTHR22589:SF107">
    <property type="entry name" value="CHOLINE_CARNITINE ACYLTRANSFERASE DOMAIN-CONTAINING PROTEIN"/>
    <property type="match status" value="1"/>
</dbReference>
<comment type="caution">
    <text evidence="6">The sequence shown here is derived from an EMBL/GenBank/DDBJ whole genome shotgun (WGS) entry which is preliminary data.</text>
</comment>
<gene>
    <name evidence="6" type="ORF">EVG20_g8755</name>
</gene>
<feature type="domain" description="Choline/carnitine acyltransferase" evidence="5">
    <location>
        <begin position="6"/>
        <end position="620"/>
    </location>
</feature>
<keyword evidence="2" id="KW-0808">Transferase</keyword>
<evidence type="ECO:0000256" key="3">
    <source>
        <dbReference type="ARBA" id="ARBA00023315"/>
    </source>
</evidence>
<dbReference type="SUPFAM" id="SSF52777">
    <property type="entry name" value="CoA-dependent acyltransferases"/>
    <property type="match status" value="2"/>
</dbReference>
<dbReference type="InterPro" id="IPR000542">
    <property type="entry name" value="Carn_acyl_trans"/>
</dbReference>
<dbReference type="OrthoDB" id="240216at2759"/>
<dbReference type="Proteomes" id="UP000298327">
    <property type="component" value="Unassembled WGS sequence"/>
</dbReference>
<dbReference type="EMBL" id="SEOQ01000791">
    <property type="protein sequence ID" value="TFY56886.1"/>
    <property type="molecule type" value="Genomic_DNA"/>
</dbReference>
<keyword evidence="3" id="KW-0012">Acyltransferase</keyword>
<reference evidence="6 7" key="1">
    <citation type="submission" date="2019-02" db="EMBL/GenBank/DDBJ databases">
        <title>Genome sequencing of the rare red list fungi Dentipellis fragilis.</title>
        <authorList>
            <person name="Buettner E."/>
            <person name="Kellner H."/>
        </authorList>
    </citation>
    <scope>NUCLEOTIDE SEQUENCE [LARGE SCALE GENOMIC DNA]</scope>
    <source>
        <strain evidence="6 7">DSM 105465</strain>
    </source>
</reference>
<dbReference type="Pfam" id="PF00755">
    <property type="entry name" value="Carn_acyltransf"/>
    <property type="match status" value="1"/>
</dbReference>
<evidence type="ECO:0000259" key="5">
    <source>
        <dbReference type="Pfam" id="PF00755"/>
    </source>
</evidence>
<evidence type="ECO:0000256" key="4">
    <source>
        <dbReference type="PIRSR" id="PIRSR600542-1"/>
    </source>
</evidence>
<feature type="active site" description="Proton acceptor" evidence="4">
    <location>
        <position position="346"/>
    </location>
</feature>
<accession>A0A4Y9Y348</accession>
<protein>
    <recommendedName>
        <fullName evidence="5">Choline/carnitine acyltransferase domain-containing protein</fullName>
    </recommendedName>
</protein>
<proteinExistence type="inferred from homology"/>
<dbReference type="InterPro" id="IPR039551">
    <property type="entry name" value="Cho/carn_acyl_trans"/>
</dbReference>
<evidence type="ECO:0000313" key="6">
    <source>
        <dbReference type="EMBL" id="TFY56886.1"/>
    </source>
</evidence>
<sequence length="645" mass="72875">MNLPRLPVPDLRRTLDRYIQSLKPFLLEDEARGGPSYDSALERRVQLARQFEEGVGAVAQERLIQLEKSSPHNWLDDNIWLKTAYHECRVPLLINSNWWLAFFNDSTIPDEVVNSSSTSLNPWQIRRAAWMIHRVLDLKDKLAQQELYPQTTRTGVWFRDSVARLFGICRIPKPGCDTLSPLPPSSSADARNIIVMAHDWFYTLEVYDESWKAHGAEEIEKRLSQIVDDVSRRIDAGEVATPVGVLSADDRDSWTKNLGHLLSLSPQNTRVYQAIQHSLFALSLDNWTLGSHSPASSSAPAVDSPMEVDYHLSNIRSSLHAHNRWFDKAFTLVVETNTRAGAMGEHSPVDALVPSMVAEYAIVQEIDASFFSSPTPPKFASRDHGSNTGFERLDWILDRHIERECHAAEARARDLIADSDDSVLWFKDYGTDWIKNTAQLPPDAYLQMALQLAWYRTRGSFTATYETVLTRVFDRGRTETLRTLTADSRAWVLAMVNPSTSLAQRFELLRRAIQTHTRLTREAATGKGIDRHLLGLWLMLREGEESDLFKDELFAQSQEWKLSTSGLSAGPLFRGTGFGAAYNDGYGINYIAGPDVVKFGIESKHSNPLTSTKHFQTVIAEALHEMQHLCLFTPSPADHPLRAHL</sequence>
<evidence type="ECO:0000313" key="7">
    <source>
        <dbReference type="Proteomes" id="UP000298327"/>
    </source>
</evidence>
<keyword evidence="7" id="KW-1185">Reference proteome</keyword>
<dbReference type="Gene3D" id="3.30.559.70">
    <property type="entry name" value="Choline/Carnitine o-acyltransferase, domain 2"/>
    <property type="match status" value="1"/>
</dbReference>
<name>A0A4Y9Y348_9AGAM</name>